<dbReference type="FunCoup" id="I3EI62">
    <property type="interactions" value="36"/>
</dbReference>
<sequence length="305" mass="34402">MQKESEISTQSDEEFSPKLLLTPKLNASTDEEYLKAILLSRLIREIFCASGLSKIKMPAENKHPFKPHIQVRTVRIRTKSHEKIGAWAVHNTEKPVNHWALVLHGNSTNRNTFSQVYNIESLIEDGIGALIIDYRGFGDSEGSPSKSAFIEDVSASIKYFKKKGIFSISIIAYSLGTAIALEYLVQYAQKKSSVVINRLVLVSPFSSTISLLREYTLWNIIESVIPKSKSYALHGLGYNSLENIKKIDIETLIIHGGADWLIPYTHGERLARSGKATFLKIEDETHSTIFKNSVTWKTIARFIRM</sequence>
<organism evidence="3 4">
    <name type="scientific">Nematocida parisii (strain ERTm3)</name>
    <name type="common">Nematode killer fungus</name>
    <dbReference type="NCBI Taxonomy" id="935791"/>
    <lineage>
        <taxon>Eukaryota</taxon>
        <taxon>Fungi</taxon>
        <taxon>Fungi incertae sedis</taxon>
        <taxon>Microsporidia</taxon>
        <taxon>Nematocida</taxon>
    </lineage>
</organism>
<evidence type="ECO:0000313" key="3">
    <source>
        <dbReference type="EMBL" id="EIJ88909.1"/>
    </source>
</evidence>
<dbReference type="OrthoDB" id="446723at2759"/>
<reference evidence="3" key="1">
    <citation type="submission" date="2011-01" db="EMBL/GenBank/DDBJ databases">
        <title>The Genome Sequence of Nematocida parisii strain ERTm3.</title>
        <authorList>
            <consortium name="The Broad Institute Genome Sequencing Platform"/>
            <consortium name="The Broad Institute Genome Sequencing Center for Infectious Disease"/>
            <person name="Cuomo C."/>
            <person name="Troemel E."/>
            <person name="Young S.K."/>
            <person name="Zeng Q."/>
            <person name="Gargeya S."/>
            <person name="Fitzgerald M."/>
            <person name="Haas B."/>
            <person name="Abouelleil A."/>
            <person name="Alvarado L."/>
            <person name="Arachchi H.M."/>
            <person name="Berlin A."/>
            <person name="Chapman S.B."/>
            <person name="Gearin G."/>
            <person name="Goldberg J."/>
            <person name="Griggs A."/>
            <person name="Gujja S."/>
            <person name="Hansen M."/>
            <person name="Heiman D."/>
            <person name="Howarth C."/>
            <person name="Larimer J."/>
            <person name="Lui A."/>
            <person name="MacDonald P.J.P."/>
            <person name="McCowen C."/>
            <person name="Montmayeur A."/>
            <person name="Murphy C."/>
            <person name="Neiman D."/>
            <person name="Pearson M."/>
            <person name="Priest M."/>
            <person name="Roberts A."/>
            <person name="Saif S."/>
            <person name="Shea T."/>
            <person name="Sisk P."/>
            <person name="Stolte C."/>
            <person name="Sykes S."/>
            <person name="Wortman J."/>
            <person name="Nusbaum C."/>
            <person name="Birren B."/>
        </authorList>
    </citation>
    <scope>NUCLEOTIDE SEQUENCE</scope>
    <source>
        <strain evidence="3">ERTm3</strain>
    </source>
</reference>
<proteinExistence type="predicted"/>
<dbReference type="OMA" id="ITENDNH"/>
<dbReference type="HOGENOM" id="CLU_066256_0_0_1"/>
<keyword evidence="4" id="KW-1185">Reference proteome</keyword>
<dbReference type="Proteomes" id="UP000002872">
    <property type="component" value="Unassembled WGS sequence"/>
</dbReference>
<protein>
    <recommendedName>
        <fullName evidence="2">AB hydrolase-1 domain-containing protein</fullName>
    </recommendedName>
</protein>
<dbReference type="AlphaFoldDB" id="I3EI62"/>
<evidence type="ECO:0000259" key="2">
    <source>
        <dbReference type="Pfam" id="PF00561"/>
    </source>
</evidence>
<keyword evidence="1" id="KW-0472">Membrane</keyword>
<gene>
    <name evidence="3" type="ORF">NEQG_00728</name>
</gene>
<dbReference type="SUPFAM" id="SSF53474">
    <property type="entry name" value="alpha/beta-Hydrolases"/>
    <property type="match status" value="1"/>
</dbReference>
<dbReference type="PANTHER" id="PTHR12277:SF81">
    <property type="entry name" value="PROTEIN ABHD13"/>
    <property type="match status" value="1"/>
</dbReference>
<dbReference type="InterPro" id="IPR000073">
    <property type="entry name" value="AB_hydrolase_1"/>
</dbReference>
<feature type="domain" description="AB hydrolase-1" evidence="2">
    <location>
        <begin position="101"/>
        <end position="209"/>
    </location>
</feature>
<dbReference type="Pfam" id="PF00561">
    <property type="entry name" value="Abhydrolase_1"/>
    <property type="match status" value="1"/>
</dbReference>
<dbReference type="STRING" id="935791.I3EI62"/>
<dbReference type="EMBL" id="GL870877">
    <property type="protein sequence ID" value="EIJ88909.1"/>
    <property type="molecule type" value="Genomic_DNA"/>
</dbReference>
<dbReference type="Gene3D" id="3.40.50.1820">
    <property type="entry name" value="alpha/beta hydrolase"/>
    <property type="match status" value="1"/>
</dbReference>
<feature type="transmembrane region" description="Helical" evidence="1">
    <location>
        <begin position="164"/>
        <end position="185"/>
    </location>
</feature>
<dbReference type="InParanoid" id="I3EI62"/>
<dbReference type="VEuPathDB" id="MicrosporidiaDB:NEQG_00728"/>
<dbReference type="InterPro" id="IPR029058">
    <property type="entry name" value="AB_hydrolase_fold"/>
</dbReference>
<dbReference type="PANTHER" id="PTHR12277">
    <property type="entry name" value="ALPHA/BETA HYDROLASE DOMAIN-CONTAINING PROTEIN"/>
    <property type="match status" value="1"/>
</dbReference>
<accession>I3EI62</accession>
<keyword evidence="1" id="KW-1133">Transmembrane helix</keyword>
<evidence type="ECO:0000313" key="4">
    <source>
        <dbReference type="Proteomes" id="UP000002872"/>
    </source>
</evidence>
<keyword evidence="1" id="KW-0812">Transmembrane</keyword>
<evidence type="ECO:0000256" key="1">
    <source>
        <dbReference type="SAM" id="Phobius"/>
    </source>
</evidence>
<name>I3EI62_NEMP3</name>